<dbReference type="PANTHER" id="PTHR47797">
    <property type="entry name" value="DEHYDROGENASE, PUTATIVE (AFU_ORTHOLOGUE AFUA_8G05805)-RELATED"/>
    <property type="match status" value="1"/>
</dbReference>
<feature type="region of interest" description="Disordered" evidence="7">
    <location>
        <begin position="416"/>
        <end position="473"/>
    </location>
</feature>
<evidence type="ECO:0000313" key="11">
    <source>
        <dbReference type="EMBL" id="KYK60303.1"/>
    </source>
</evidence>
<proteinExistence type="predicted"/>
<feature type="transmembrane region" description="Helical" evidence="8">
    <location>
        <begin position="330"/>
        <end position="351"/>
    </location>
</feature>
<dbReference type="EMBL" id="LAYC01000001">
    <property type="protein sequence ID" value="KYK60303.1"/>
    <property type="molecule type" value="Genomic_DNA"/>
</dbReference>
<accession>A0A151GTB8</accession>
<feature type="transmembrane region" description="Helical" evidence="8">
    <location>
        <begin position="292"/>
        <end position="310"/>
    </location>
</feature>
<organism evidence="11 12">
    <name type="scientific">Drechmeria coniospora</name>
    <name type="common">Nematophagous fungus</name>
    <name type="synonym">Meria coniospora</name>
    <dbReference type="NCBI Taxonomy" id="98403"/>
    <lineage>
        <taxon>Eukaryota</taxon>
        <taxon>Fungi</taxon>
        <taxon>Dikarya</taxon>
        <taxon>Ascomycota</taxon>
        <taxon>Pezizomycotina</taxon>
        <taxon>Sordariomycetes</taxon>
        <taxon>Hypocreomycetidae</taxon>
        <taxon>Hypocreales</taxon>
        <taxon>Ophiocordycipitaceae</taxon>
        <taxon>Drechmeria</taxon>
    </lineage>
</organism>
<feature type="signal peptide" evidence="9">
    <location>
        <begin position="1"/>
        <end position="18"/>
    </location>
</feature>
<evidence type="ECO:0000256" key="5">
    <source>
        <dbReference type="ARBA" id="ARBA00022989"/>
    </source>
</evidence>
<evidence type="ECO:0000256" key="7">
    <source>
        <dbReference type="SAM" id="MobiDB-lite"/>
    </source>
</evidence>
<evidence type="ECO:0000256" key="4">
    <source>
        <dbReference type="ARBA" id="ARBA00022982"/>
    </source>
</evidence>
<keyword evidence="6 8" id="KW-0472">Membrane</keyword>
<evidence type="ECO:0000259" key="10">
    <source>
        <dbReference type="SMART" id="SM00665"/>
    </source>
</evidence>
<dbReference type="SUPFAM" id="SSF49344">
    <property type="entry name" value="CBD9-like"/>
    <property type="match status" value="1"/>
</dbReference>
<feature type="chain" id="PRO_5007580911" evidence="9">
    <location>
        <begin position="19"/>
        <end position="473"/>
    </location>
</feature>
<dbReference type="GeneID" id="63714083"/>
<evidence type="ECO:0000256" key="3">
    <source>
        <dbReference type="ARBA" id="ARBA00022692"/>
    </source>
</evidence>
<evidence type="ECO:0000313" key="12">
    <source>
        <dbReference type="Proteomes" id="UP000076580"/>
    </source>
</evidence>
<dbReference type="InterPro" id="IPR015920">
    <property type="entry name" value="Cellobiose_DH-like_cyt"/>
</dbReference>
<dbReference type="CDD" id="cd08760">
    <property type="entry name" value="Cyt_b561_FRRS1_like"/>
    <property type="match status" value="1"/>
</dbReference>
<sequence>MLLTSLWPVAALAATALAEDTKDNPPGQSTFVSPGGDVAFALTVPDNDNLDIYFSLRVPKENSWGAVGLGSDDMRGALVLMIYRNERGDNVTFSPRVGHGNYEPQYYPDVEYEVLNGTGIFDDDMVFVAKCTRHCRSWPAGNDPGGYIDVSSPNQKAIYAVGPRQGLQSNSPSAAIKYHREYGVFTIDMKRTQGSADPPVLTKDSKNEGTTLDGQQTGKRDVRSALHAAFMIFFVVFMFPLGVVLLRLGRWARWHGLNQTVGMVGVLAGLVLGVLTSFHYQRSRDFRSYHQILGFILVGFILIQFSLGVLHHTQYRKTQAPTKFGRVHLWLGRIIIFVGTLNALFGFSFALNRKYGIALATLIVILAFTLFFFTVGRQFLAKGTFRSTGRAPAAANAVNGANTGYQPHPWRQEYQQAPASNDGSDAPPAYTPPQQIGLRPVSPYARSASGSSDAKDDEDQPQLGGVQRPREFA</sequence>
<name>A0A151GTB8_DRECN</name>
<dbReference type="InterPro" id="IPR018825">
    <property type="entry name" value="DUF2427"/>
</dbReference>
<dbReference type="Pfam" id="PF16010">
    <property type="entry name" value="CDH-cyt"/>
    <property type="match status" value="1"/>
</dbReference>
<evidence type="ECO:0000256" key="9">
    <source>
        <dbReference type="SAM" id="SignalP"/>
    </source>
</evidence>
<dbReference type="PANTHER" id="PTHR47797:SF1">
    <property type="entry name" value="CYTOCHROME B561 DOMAIN-CONTAINING PROTEIN-RELATED"/>
    <property type="match status" value="1"/>
</dbReference>
<keyword evidence="12" id="KW-1185">Reference proteome</keyword>
<dbReference type="RefSeq" id="XP_040659655.1">
    <property type="nucleotide sequence ID" value="XM_040798772.1"/>
</dbReference>
<comment type="subcellular location">
    <subcellularLocation>
        <location evidence="1">Membrane</location>
    </subcellularLocation>
</comment>
<keyword evidence="4" id="KW-0249">Electron transport</keyword>
<dbReference type="CDD" id="cd09630">
    <property type="entry name" value="CDH_like_cytochrome"/>
    <property type="match status" value="1"/>
</dbReference>
<dbReference type="AlphaFoldDB" id="A0A151GTB8"/>
<comment type="caution">
    <text evidence="11">The sequence shown here is derived from an EMBL/GenBank/DDBJ whole genome shotgun (WGS) entry which is preliminary data.</text>
</comment>
<dbReference type="STRING" id="98403.A0A151GTB8"/>
<gene>
    <name evidence="11" type="ORF">DCS_01440</name>
</gene>
<feature type="region of interest" description="Disordered" evidence="7">
    <location>
        <begin position="194"/>
        <end position="216"/>
    </location>
</feature>
<keyword evidence="9" id="KW-0732">Signal</keyword>
<dbReference type="Proteomes" id="UP000076580">
    <property type="component" value="Chromosome 01"/>
</dbReference>
<dbReference type="Gene3D" id="2.60.40.1210">
    <property type="entry name" value="Cellobiose dehydrogenase, cytochrome domain"/>
    <property type="match status" value="1"/>
</dbReference>
<keyword evidence="2" id="KW-0813">Transport</keyword>
<dbReference type="InterPro" id="IPR006593">
    <property type="entry name" value="Cyt_b561/ferric_Rdtase_TM"/>
</dbReference>
<evidence type="ECO:0000256" key="6">
    <source>
        <dbReference type="ARBA" id="ARBA00023136"/>
    </source>
</evidence>
<feature type="domain" description="Cytochrome b561" evidence="10">
    <location>
        <begin position="226"/>
        <end position="347"/>
    </location>
</feature>
<feature type="transmembrane region" description="Helical" evidence="8">
    <location>
        <begin position="357"/>
        <end position="376"/>
    </location>
</feature>
<dbReference type="SMART" id="SM00665">
    <property type="entry name" value="B561"/>
    <property type="match status" value="1"/>
</dbReference>
<feature type="transmembrane region" description="Helical" evidence="8">
    <location>
        <begin position="260"/>
        <end position="280"/>
    </location>
</feature>
<evidence type="ECO:0000256" key="2">
    <source>
        <dbReference type="ARBA" id="ARBA00022448"/>
    </source>
</evidence>
<dbReference type="Gene3D" id="1.20.120.1770">
    <property type="match status" value="1"/>
</dbReference>
<dbReference type="GO" id="GO:0016020">
    <property type="term" value="C:membrane"/>
    <property type="evidence" value="ECO:0007669"/>
    <property type="project" value="UniProtKB-SubCell"/>
</dbReference>
<dbReference type="InParanoid" id="A0A151GTB8"/>
<evidence type="ECO:0000256" key="8">
    <source>
        <dbReference type="SAM" id="Phobius"/>
    </source>
</evidence>
<dbReference type="Pfam" id="PF10348">
    <property type="entry name" value="DUF2427"/>
    <property type="match status" value="1"/>
</dbReference>
<feature type="transmembrane region" description="Helical" evidence="8">
    <location>
        <begin position="225"/>
        <end position="248"/>
    </location>
</feature>
<protein>
    <submittedName>
        <fullName evidence="11">Cellobiose dehydrogenase</fullName>
    </submittedName>
</protein>
<keyword evidence="3 8" id="KW-0812">Transmembrane</keyword>
<reference evidence="11 12" key="1">
    <citation type="journal article" date="2016" name="Sci. Rep.">
        <title>Insights into Adaptations to a Near-Obligate Nematode Endoparasitic Lifestyle from the Finished Genome of Drechmeria coniospora.</title>
        <authorList>
            <person name="Zhang L."/>
            <person name="Zhou Z."/>
            <person name="Guo Q."/>
            <person name="Fokkens L."/>
            <person name="Miskei M."/>
            <person name="Pocsi I."/>
            <person name="Zhang W."/>
            <person name="Chen M."/>
            <person name="Wang L."/>
            <person name="Sun Y."/>
            <person name="Donzelli B.G."/>
            <person name="Gibson D.M."/>
            <person name="Nelson D.R."/>
            <person name="Luo J.G."/>
            <person name="Rep M."/>
            <person name="Liu H."/>
            <person name="Yang S."/>
            <person name="Wang J."/>
            <person name="Krasnoff S.B."/>
            <person name="Xu Y."/>
            <person name="Molnar I."/>
            <person name="Lin M."/>
        </authorList>
    </citation>
    <scope>NUCLEOTIDE SEQUENCE [LARGE SCALE GENOMIC DNA]</scope>
    <source>
        <strain evidence="11 12">ARSEF 6962</strain>
    </source>
</reference>
<keyword evidence="5 8" id="KW-1133">Transmembrane helix</keyword>
<evidence type="ECO:0000256" key="1">
    <source>
        <dbReference type="ARBA" id="ARBA00004370"/>
    </source>
</evidence>